<proteinExistence type="predicted"/>
<reference evidence="1" key="1">
    <citation type="submission" date="2021-01" db="EMBL/GenBank/DDBJ databases">
        <authorList>
            <person name="Sun Q."/>
        </authorList>
    </citation>
    <scope>NUCLEOTIDE SEQUENCE</scope>
    <source>
        <strain evidence="1">YIM B02566</strain>
    </source>
</reference>
<keyword evidence="2" id="KW-1185">Reference proteome</keyword>
<dbReference type="Proteomes" id="UP000616151">
    <property type="component" value="Unassembled WGS sequence"/>
</dbReference>
<dbReference type="EMBL" id="JAENHL010000006">
    <property type="protein sequence ID" value="MBK1865957.1"/>
    <property type="molecule type" value="Genomic_DNA"/>
</dbReference>
<organism evidence="1 2">
    <name type="scientific">Taklimakanibacter albus</name>
    <dbReference type="NCBI Taxonomy" id="2800327"/>
    <lineage>
        <taxon>Bacteria</taxon>
        <taxon>Pseudomonadati</taxon>
        <taxon>Pseudomonadota</taxon>
        <taxon>Alphaproteobacteria</taxon>
        <taxon>Hyphomicrobiales</taxon>
        <taxon>Aestuariivirgaceae</taxon>
        <taxon>Taklimakanibacter</taxon>
    </lineage>
</organism>
<protein>
    <submittedName>
        <fullName evidence="1">Ribosome biogenesis GTPase Der</fullName>
    </submittedName>
</protein>
<name>A0ACC5R015_9HYPH</name>
<evidence type="ECO:0000313" key="2">
    <source>
        <dbReference type="Proteomes" id="UP000616151"/>
    </source>
</evidence>
<accession>A0ACC5R015</accession>
<evidence type="ECO:0000313" key="1">
    <source>
        <dbReference type="EMBL" id="MBK1865957.1"/>
    </source>
</evidence>
<gene>
    <name evidence="1" type="primary">der</name>
    <name evidence="1" type="ORF">JHL16_06300</name>
</gene>
<comment type="caution">
    <text evidence="1">The sequence shown here is derived from an EMBL/GenBank/DDBJ whole genome shotgun (WGS) entry which is preliminary data.</text>
</comment>
<sequence length="449" mass="49708">MQAKVAILGRPNVGKSTLFNRLVGRKLALVDDQPGVTRDRREGEAHLADLSFRLFDTAGLDDAPRGSLEDRMSAQSETAITDADVCLFVVDAKTGVTPVDREFAAKLRRHGKPVIVLANKAEGRAGEFGALDAFSLGLGDPIAISAEHGEGMNELYDALEPFVKREVEDEEEEEDAEGKPLKLAIIGQPNAGKSTLVNTLLGADRVLTGPEAGITRDAIAIDWSWRDKPVTLWDTAGIRRKSRVTGKIEKLAVADGLRAIRFADAVIVLIDASMEIERQDLTLADLAAQEGRAVVLALSKWDLVEDKQKRLKDVKDDIADILPEIRGVTIVPLSAQQEKGLDKLMEAVFAAVEKWNTRISTGQLNRWLEKMLERNPPPAPSGRRIKIRYATQVRARPPTISLFGNQLDHLPESYVRYLMNGLREDFELWGTPLRFNRRGGRNPFDKDKK</sequence>